<dbReference type="Gramene" id="ORUFI04G20100.1">
    <property type="protein sequence ID" value="ORUFI04G20100.1"/>
    <property type="gene ID" value="ORUFI04G20100"/>
</dbReference>
<dbReference type="SUPFAM" id="SSF47090">
    <property type="entry name" value="PGBD-like"/>
    <property type="match status" value="1"/>
</dbReference>
<feature type="region of interest" description="Disordered" evidence="1">
    <location>
        <begin position="186"/>
        <end position="205"/>
    </location>
</feature>
<dbReference type="Proteomes" id="UP000008022">
    <property type="component" value="Unassembled WGS sequence"/>
</dbReference>
<dbReference type="GO" id="GO:0009658">
    <property type="term" value="P:chloroplast organization"/>
    <property type="evidence" value="ECO:0007669"/>
    <property type="project" value="TreeGrafter"/>
</dbReference>
<evidence type="ECO:0000313" key="5">
    <source>
        <dbReference type="Proteomes" id="UP000008022"/>
    </source>
</evidence>
<reference evidence="5" key="1">
    <citation type="submission" date="2013-06" db="EMBL/GenBank/DDBJ databases">
        <authorList>
            <person name="Zhao Q."/>
        </authorList>
    </citation>
    <scope>NUCLEOTIDE SEQUENCE</scope>
    <source>
        <strain evidence="5">cv. W1943</strain>
    </source>
</reference>
<dbReference type="PANTHER" id="PTHR15852">
    <property type="entry name" value="PLASTID TRANSCRIPTIONALLY ACTIVE PROTEIN"/>
    <property type="match status" value="1"/>
</dbReference>
<sequence length="446" mass="48719">MAPRWENRLDAAAPWRPRCNGNAADGREMKRAARTNSLLAEWAVISRDTSFSLADPTPLKPTVRLDWYFMLSAAVSSSAMIVATATIPFFPSFHRPRFRPGGLPRRVVVLRCSASSWEEREEARWLREEQRWLREEQRWLREESRWRAERESLLAEIAALRLRLGTVEAGPLPLPSVDAAVASPAPSPAVAAVPPPPPPPAAAPRPPLVVEEEVEVRKEVVVVEQKAAKAKSGGGDGGGRRTLRVGAEGEDVRAMQEALEKLGYYSGEEDMEFSSFSSGTERAVKTWQATVRVSESGIMTSDLLDMLFTGQAGQDVKTKDGINGAAIPSITEIAEIQQTVVKGNGVSGVGLSENRVFLIGENRWEDPSRLTQKNKPISSATNASTKKCISCRGEGRLMCVECDGTGEPNIEPQFLEWVGEDTKCPYCEGLGSIVCDVCEGKTVATN</sequence>
<feature type="domain" description="Peptidoglycan binding-like" evidence="3">
    <location>
        <begin position="249"/>
        <end position="307"/>
    </location>
</feature>
<dbReference type="Pfam" id="PF01471">
    <property type="entry name" value="PG_binding_1"/>
    <property type="match status" value="1"/>
</dbReference>
<keyword evidence="2" id="KW-0812">Transmembrane</keyword>
<keyword evidence="5" id="KW-1185">Reference proteome</keyword>
<evidence type="ECO:0000313" key="4">
    <source>
        <dbReference type="EnsemblPlants" id="ORUFI04G20100.1"/>
    </source>
</evidence>
<dbReference type="PANTHER" id="PTHR15852:SF16">
    <property type="entry name" value="PROTEIN DISULFIDE ISOMERASE PTAC5, CHLOROPLASTIC"/>
    <property type="match status" value="1"/>
</dbReference>
<dbReference type="AlphaFoldDB" id="A0A0E0PBJ5"/>
<dbReference type="OMA" id="FMDQIMD"/>
<keyword evidence="2" id="KW-0472">Membrane</keyword>
<reference evidence="4" key="2">
    <citation type="submission" date="2015-06" db="UniProtKB">
        <authorList>
            <consortium name="EnsemblPlants"/>
        </authorList>
    </citation>
    <scope>IDENTIFICATION</scope>
</reference>
<dbReference type="InterPro" id="IPR036365">
    <property type="entry name" value="PGBD-like_sf"/>
</dbReference>
<dbReference type="eggNOG" id="ENOG502QRN0">
    <property type="taxonomic scope" value="Eukaryota"/>
</dbReference>
<dbReference type="GO" id="GO:0003756">
    <property type="term" value="F:protein disulfide isomerase activity"/>
    <property type="evidence" value="ECO:0007669"/>
    <property type="project" value="TreeGrafter"/>
</dbReference>
<organism evidence="4 5">
    <name type="scientific">Oryza rufipogon</name>
    <name type="common">Brownbeard rice</name>
    <name type="synonym">Asian wild rice</name>
    <dbReference type="NCBI Taxonomy" id="4529"/>
    <lineage>
        <taxon>Eukaryota</taxon>
        <taxon>Viridiplantae</taxon>
        <taxon>Streptophyta</taxon>
        <taxon>Embryophyta</taxon>
        <taxon>Tracheophyta</taxon>
        <taxon>Spermatophyta</taxon>
        <taxon>Magnoliopsida</taxon>
        <taxon>Liliopsida</taxon>
        <taxon>Poales</taxon>
        <taxon>Poaceae</taxon>
        <taxon>BOP clade</taxon>
        <taxon>Oryzoideae</taxon>
        <taxon>Oryzeae</taxon>
        <taxon>Oryzinae</taxon>
        <taxon>Oryza</taxon>
    </lineage>
</organism>
<proteinExistence type="predicted"/>
<dbReference type="InterPro" id="IPR036410">
    <property type="entry name" value="HSP_DnaJ_Cys-rich_dom_sf"/>
</dbReference>
<dbReference type="InterPro" id="IPR002477">
    <property type="entry name" value="Peptidoglycan-bd-like"/>
</dbReference>
<dbReference type="GO" id="GO:0009507">
    <property type="term" value="C:chloroplast"/>
    <property type="evidence" value="ECO:0007669"/>
    <property type="project" value="TreeGrafter"/>
</dbReference>
<dbReference type="EnsemblPlants" id="ORUFI04G20100.1">
    <property type="protein sequence ID" value="ORUFI04G20100.1"/>
    <property type="gene ID" value="ORUFI04G20100"/>
</dbReference>
<feature type="compositionally biased region" description="Pro residues" evidence="1">
    <location>
        <begin position="193"/>
        <end position="205"/>
    </location>
</feature>
<dbReference type="Gene3D" id="1.10.101.10">
    <property type="entry name" value="PGBD-like superfamily/PGBD"/>
    <property type="match status" value="1"/>
</dbReference>
<feature type="transmembrane region" description="Helical" evidence="2">
    <location>
        <begin position="67"/>
        <end position="90"/>
    </location>
</feature>
<keyword evidence="2" id="KW-1133">Transmembrane helix</keyword>
<dbReference type="InterPro" id="IPR036366">
    <property type="entry name" value="PGBDSf"/>
</dbReference>
<protein>
    <recommendedName>
        <fullName evidence="3">Peptidoglycan binding-like domain-containing protein</fullName>
    </recommendedName>
</protein>
<accession>A0A0E0PBJ5</accession>
<evidence type="ECO:0000259" key="3">
    <source>
        <dbReference type="Pfam" id="PF01471"/>
    </source>
</evidence>
<evidence type="ECO:0000256" key="2">
    <source>
        <dbReference type="SAM" id="Phobius"/>
    </source>
</evidence>
<evidence type="ECO:0000256" key="1">
    <source>
        <dbReference type="SAM" id="MobiDB-lite"/>
    </source>
</evidence>
<dbReference type="SUPFAM" id="SSF57938">
    <property type="entry name" value="DnaJ/Hsp40 cysteine-rich domain"/>
    <property type="match status" value="1"/>
</dbReference>
<dbReference type="HOGENOM" id="CLU_718478_0_0_1"/>
<dbReference type="STRING" id="4529.A0A0E0PBJ5"/>
<name>A0A0E0PBJ5_ORYRU</name>